<dbReference type="InterPro" id="IPR023753">
    <property type="entry name" value="FAD/NAD-binding_dom"/>
</dbReference>
<dbReference type="PANTHER" id="PTHR43429">
    <property type="entry name" value="PYRIDINE NUCLEOTIDE-DISULFIDE OXIDOREDUCTASE DOMAIN-CONTAINING"/>
    <property type="match status" value="1"/>
</dbReference>
<evidence type="ECO:0000256" key="3">
    <source>
        <dbReference type="ARBA" id="ARBA00022448"/>
    </source>
</evidence>
<keyword evidence="7" id="KW-0249">Electron transport</keyword>
<evidence type="ECO:0000256" key="5">
    <source>
        <dbReference type="ARBA" id="ARBA00022723"/>
    </source>
</evidence>
<dbReference type="Gene3D" id="2.20.28.10">
    <property type="match status" value="1"/>
</dbReference>
<evidence type="ECO:0000256" key="9">
    <source>
        <dbReference type="SAM" id="MobiDB-lite"/>
    </source>
</evidence>
<proteinExistence type="inferred from homology"/>
<evidence type="ECO:0000313" key="12">
    <source>
        <dbReference type="Proteomes" id="UP000748752"/>
    </source>
</evidence>
<dbReference type="RefSeq" id="WP_200241059.1">
    <property type="nucleotide sequence ID" value="NZ_NRRV01000067.1"/>
</dbReference>
<comment type="similarity">
    <text evidence="2">Belongs to the FAD-dependent oxidoreductase family.</text>
</comment>
<dbReference type="SUPFAM" id="SSF51905">
    <property type="entry name" value="FAD/NAD(P)-binding domain"/>
    <property type="match status" value="1"/>
</dbReference>
<keyword evidence="8" id="KW-0408">Iron</keyword>
<dbReference type="EMBL" id="NRRV01000067">
    <property type="protein sequence ID" value="MBK1633086.1"/>
    <property type="molecule type" value="Genomic_DNA"/>
</dbReference>
<evidence type="ECO:0000256" key="8">
    <source>
        <dbReference type="ARBA" id="ARBA00023004"/>
    </source>
</evidence>
<comment type="caution">
    <text evidence="11">The sequence shown here is derived from an EMBL/GenBank/DDBJ whole genome shotgun (WGS) entry which is preliminary data.</text>
</comment>
<dbReference type="PRINTS" id="PR00411">
    <property type="entry name" value="PNDRDTASEI"/>
</dbReference>
<protein>
    <recommendedName>
        <fullName evidence="10">Rubredoxin-like domain-containing protein</fullName>
    </recommendedName>
</protein>
<evidence type="ECO:0000313" key="11">
    <source>
        <dbReference type="EMBL" id="MBK1633086.1"/>
    </source>
</evidence>
<dbReference type="InterPro" id="IPR018527">
    <property type="entry name" value="Rubredoxin_Fe_BS"/>
</dbReference>
<keyword evidence="12" id="KW-1185">Reference proteome</keyword>
<dbReference type="InterPro" id="IPR024935">
    <property type="entry name" value="Rubredoxin_dom"/>
</dbReference>
<gene>
    <name evidence="11" type="ORF">CKO31_20485</name>
</gene>
<dbReference type="Proteomes" id="UP000748752">
    <property type="component" value="Unassembled WGS sequence"/>
</dbReference>
<evidence type="ECO:0000259" key="10">
    <source>
        <dbReference type="PROSITE" id="PS50903"/>
    </source>
</evidence>
<keyword evidence="6" id="KW-0274">FAD</keyword>
<dbReference type="Pfam" id="PF07992">
    <property type="entry name" value="Pyr_redox_2"/>
    <property type="match status" value="1"/>
</dbReference>
<dbReference type="InterPro" id="IPR050260">
    <property type="entry name" value="FAD-bd_OxRdtase"/>
</dbReference>
<evidence type="ECO:0000256" key="1">
    <source>
        <dbReference type="ARBA" id="ARBA00001974"/>
    </source>
</evidence>
<dbReference type="PANTHER" id="PTHR43429:SF3">
    <property type="entry name" value="NITRITE REDUCTASE [NAD(P)H]"/>
    <property type="match status" value="1"/>
</dbReference>
<name>A0ABS1CNZ2_9GAMM</name>
<keyword evidence="4" id="KW-0285">Flavoprotein</keyword>
<dbReference type="PROSITE" id="PS00202">
    <property type="entry name" value="RUBREDOXIN"/>
    <property type="match status" value="1"/>
</dbReference>
<accession>A0ABS1CNZ2</accession>
<dbReference type="PROSITE" id="PS50903">
    <property type="entry name" value="RUBREDOXIN_LIKE"/>
    <property type="match status" value="1"/>
</dbReference>
<sequence length="466" mass="49692">MTDAPYRKWVCDACGYIYDEAKGDPDGGLPPGTRYEDMPDDWQCPLCGLRKADLRPLPDAPAAVSDLPGPAESAGSGKHRSRRFRSAEHLIIVGAGVAGWSVAEAARRRDPSLPILLVTACEGAVYAKPSLSTALAHGRAPAELVDASAEERAAELGIEVLTRTRVLKLDPAKRRLITARGGIAYGRLVLALGARQRRLDIDGDAADAVLRVNDLRSYRDLRQRLDGGHRHITLLGAGLIGCELADDLTAAGHRVSIVDPGQRPLAALLPADVAERLRERFDTKGVDWRLGQTLARVDHADGALRATLADGTTIATDLVLSAAGLLPITEPAARAGIAVQRGIVADRRLRTSLPDVYALGDCAEVEGRCFSYIEPIRRQAEAIAADIAGEDAPFLPLPPLVRIKTPSLPISVCNGQIAAGADAAHWQRVSDGADGTRLEHTGTEPAFVLTGSYAQLGTELYRTHFG</sequence>
<dbReference type="CDD" id="cd00730">
    <property type="entry name" value="rubredoxin"/>
    <property type="match status" value="1"/>
</dbReference>
<organism evidence="11 12">
    <name type="scientific">Thiohalocapsa halophila</name>
    <dbReference type="NCBI Taxonomy" id="69359"/>
    <lineage>
        <taxon>Bacteria</taxon>
        <taxon>Pseudomonadati</taxon>
        <taxon>Pseudomonadota</taxon>
        <taxon>Gammaproteobacteria</taxon>
        <taxon>Chromatiales</taxon>
        <taxon>Chromatiaceae</taxon>
        <taxon>Thiohalocapsa</taxon>
    </lineage>
</organism>
<reference evidence="11 12" key="1">
    <citation type="journal article" date="2020" name="Microorganisms">
        <title>Osmotic Adaptation and Compatible Solute Biosynthesis of Phototrophic Bacteria as Revealed from Genome Analyses.</title>
        <authorList>
            <person name="Imhoff J.F."/>
            <person name="Rahn T."/>
            <person name="Kunzel S."/>
            <person name="Keller A."/>
            <person name="Neulinger S.C."/>
        </authorList>
    </citation>
    <scope>NUCLEOTIDE SEQUENCE [LARGE SCALE GENOMIC DNA]</scope>
    <source>
        <strain evidence="11 12">DSM 6210</strain>
    </source>
</reference>
<keyword evidence="5" id="KW-0479">Metal-binding</keyword>
<dbReference type="SUPFAM" id="SSF57802">
    <property type="entry name" value="Rubredoxin-like"/>
    <property type="match status" value="1"/>
</dbReference>
<dbReference type="Gene3D" id="3.50.50.60">
    <property type="entry name" value="FAD/NAD(P)-binding domain"/>
    <property type="match status" value="2"/>
</dbReference>
<feature type="domain" description="Rubredoxin-like" evidence="10">
    <location>
        <begin position="6"/>
        <end position="57"/>
    </location>
</feature>
<evidence type="ECO:0000256" key="7">
    <source>
        <dbReference type="ARBA" id="ARBA00022982"/>
    </source>
</evidence>
<dbReference type="InterPro" id="IPR024934">
    <property type="entry name" value="Rubredoxin-like_dom"/>
</dbReference>
<evidence type="ECO:0000256" key="4">
    <source>
        <dbReference type="ARBA" id="ARBA00022630"/>
    </source>
</evidence>
<evidence type="ECO:0000256" key="6">
    <source>
        <dbReference type="ARBA" id="ARBA00022827"/>
    </source>
</evidence>
<dbReference type="InterPro" id="IPR036188">
    <property type="entry name" value="FAD/NAD-bd_sf"/>
</dbReference>
<evidence type="ECO:0000256" key="2">
    <source>
        <dbReference type="ARBA" id="ARBA00006442"/>
    </source>
</evidence>
<dbReference type="Pfam" id="PF00301">
    <property type="entry name" value="Rubredoxin"/>
    <property type="match status" value="1"/>
</dbReference>
<dbReference type="PRINTS" id="PR00368">
    <property type="entry name" value="FADPNR"/>
</dbReference>
<dbReference type="PRINTS" id="PR00163">
    <property type="entry name" value="RUBREDOXIN"/>
</dbReference>
<keyword evidence="3" id="KW-0813">Transport</keyword>
<comment type="cofactor">
    <cofactor evidence="1">
        <name>FAD</name>
        <dbReference type="ChEBI" id="CHEBI:57692"/>
    </cofactor>
</comment>
<feature type="region of interest" description="Disordered" evidence="9">
    <location>
        <begin position="59"/>
        <end position="82"/>
    </location>
</feature>